<organism evidence="3 4">
    <name type="scientific">Sulfitobacter pontiacus</name>
    <dbReference type="NCBI Taxonomy" id="60137"/>
    <lineage>
        <taxon>Bacteria</taxon>
        <taxon>Pseudomonadati</taxon>
        <taxon>Pseudomonadota</taxon>
        <taxon>Alphaproteobacteria</taxon>
        <taxon>Rhodobacterales</taxon>
        <taxon>Roseobacteraceae</taxon>
        <taxon>Sulfitobacter</taxon>
    </lineage>
</organism>
<evidence type="ECO:0000256" key="1">
    <source>
        <dbReference type="SAM" id="SignalP"/>
    </source>
</evidence>
<reference evidence="4" key="1">
    <citation type="submission" date="2016-10" db="EMBL/GenBank/DDBJ databases">
        <authorList>
            <person name="Varghese N."/>
            <person name="Submissions S."/>
        </authorList>
    </citation>
    <scope>NUCLEOTIDE SEQUENCE [LARGE SCALE GENOMIC DNA]</scope>
    <source>
        <strain evidence="4">DSM 10014</strain>
    </source>
</reference>
<feature type="signal peptide" evidence="1">
    <location>
        <begin position="1"/>
        <end position="23"/>
    </location>
</feature>
<name>A0A1H2WRS5_9RHOB</name>
<dbReference type="GeneID" id="94021469"/>
<dbReference type="SMART" id="SM00318">
    <property type="entry name" value="SNc"/>
    <property type="match status" value="1"/>
</dbReference>
<accession>A0A1H2WRS5</accession>
<proteinExistence type="predicted"/>
<evidence type="ECO:0000313" key="4">
    <source>
        <dbReference type="Proteomes" id="UP000183076"/>
    </source>
</evidence>
<feature type="domain" description="TNase-like" evidence="2">
    <location>
        <begin position="26"/>
        <end position="149"/>
    </location>
</feature>
<dbReference type="GO" id="GO:0004519">
    <property type="term" value="F:endonuclease activity"/>
    <property type="evidence" value="ECO:0007669"/>
    <property type="project" value="UniProtKB-KW"/>
</dbReference>
<gene>
    <name evidence="3" type="ORF">SAMN04488041_103351</name>
</gene>
<evidence type="ECO:0000259" key="2">
    <source>
        <dbReference type="SMART" id="SM00318"/>
    </source>
</evidence>
<sequence>MKAILHSCFAAALIAVFTQPAAAVEPRLTGEIRVIDGDTIALGETRIRLFGIDAVEGDQPCRASDGRVLNCGAWVTAQVRATYDGQRADCQRVDTDRYGRIVARCAALGQDMGQALVAAGLAFSYARYSRAYVAREAAAKRAGRGVHAYETQRPDAYRKASKAAPKPVASTGPGGCVIKGNVSSKGTRIFHVPGQHDYDRTVIRTDKGERWFCSAAQARAAGWRAAKR</sequence>
<keyword evidence="3" id="KW-0540">Nuclease</keyword>
<dbReference type="Pfam" id="PF00565">
    <property type="entry name" value="SNase"/>
    <property type="match status" value="1"/>
</dbReference>
<dbReference type="InterPro" id="IPR016071">
    <property type="entry name" value="Staphylococal_nuclease_OB-fold"/>
</dbReference>
<keyword evidence="1" id="KW-0732">Signal</keyword>
<dbReference type="Gene3D" id="2.40.50.90">
    <property type="match status" value="1"/>
</dbReference>
<keyword evidence="3" id="KW-0255">Endonuclease</keyword>
<protein>
    <submittedName>
        <fullName evidence="3">Endonuclease YncB, thermonuclease family</fullName>
    </submittedName>
</protein>
<keyword evidence="3" id="KW-0378">Hydrolase</keyword>
<dbReference type="InterPro" id="IPR035437">
    <property type="entry name" value="SNase_OB-fold_sf"/>
</dbReference>
<feature type="chain" id="PRO_5010190631" evidence="1">
    <location>
        <begin position="24"/>
        <end position="228"/>
    </location>
</feature>
<dbReference type="RefSeq" id="WP_074635543.1">
    <property type="nucleotide sequence ID" value="NZ_CP160849.1"/>
</dbReference>
<dbReference type="SUPFAM" id="SSF50199">
    <property type="entry name" value="Staphylococcal nuclease"/>
    <property type="match status" value="1"/>
</dbReference>
<evidence type="ECO:0000313" key="3">
    <source>
        <dbReference type="EMBL" id="SDW82974.1"/>
    </source>
</evidence>
<dbReference type="Proteomes" id="UP000183076">
    <property type="component" value="Unassembled WGS sequence"/>
</dbReference>
<dbReference type="STRING" id="60137.SAMN04488041_103351"/>
<dbReference type="AlphaFoldDB" id="A0A1H2WRS5"/>
<dbReference type="EMBL" id="FNNB01000003">
    <property type="protein sequence ID" value="SDW82974.1"/>
    <property type="molecule type" value="Genomic_DNA"/>
</dbReference>